<evidence type="ECO:0000256" key="4">
    <source>
        <dbReference type="ARBA" id="ARBA00022723"/>
    </source>
</evidence>
<dbReference type="NCBIfam" id="NF006775">
    <property type="entry name" value="PRK09290.2-5"/>
    <property type="match status" value="1"/>
</dbReference>
<dbReference type="Pfam" id="PF01546">
    <property type="entry name" value="Peptidase_M20"/>
    <property type="match status" value="1"/>
</dbReference>
<keyword evidence="5 10" id="KW-0378">Hydrolase</keyword>
<evidence type="ECO:0000256" key="6">
    <source>
        <dbReference type="ARBA" id="ARBA00023211"/>
    </source>
</evidence>
<dbReference type="InterPro" id="IPR010158">
    <property type="entry name" value="Amidase_Cbmase"/>
</dbReference>
<evidence type="ECO:0000256" key="8">
    <source>
        <dbReference type="PIRSR" id="PIRSR001235-2"/>
    </source>
</evidence>
<comment type="cofactor">
    <cofactor evidence="1">
        <name>Mn(2+)</name>
        <dbReference type="ChEBI" id="CHEBI:29035"/>
    </cofactor>
</comment>
<dbReference type="HOGENOM" id="CLU_024588_6_1_6"/>
<dbReference type="GO" id="GO:0016813">
    <property type="term" value="F:hydrolase activity, acting on carbon-nitrogen (but not peptide) bonds, in linear amidines"/>
    <property type="evidence" value="ECO:0007669"/>
    <property type="project" value="InterPro"/>
</dbReference>
<dbReference type="Gene3D" id="3.30.70.360">
    <property type="match status" value="1"/>
</dbReference>
<keyword evidence="11" id="KW-1185">Reference proteome</keyword>
<gene>
    <name evidence="10" type="ORF">MED297_08301</name>
</gene>
<dbReference type="Pfam" id="PF07687">
    <property type="entry name" value="M20_dimer"/>
    <property type="match status" value="1"/>
</dbReference>
<dbReference type="Proteomes" id="UP000005953">
    <property type="component" value="Unassembled WGS sequence"/>
</dbReference>
<feature type="binding site" evidence="7">
    <location>
        <position position="195"/>
    </location>
    <ligand>
        <name>Zn(2+)</name>
        <dbReference type="ChEBI" id="CHEBI:29105"/>
        <label>1</label>
    </ligand>
</feature>
<dbReference type="PANTHER" id="PTHR32494">
    <property type="entry name" value="ALLANTOATE DEIMINASE-RELATED"/>
    <property type="match status" value="1"/>
</dbReference>
<dbReference type="InterPro" id="IPR002933">
    <property type="entry name" value="Peptidase_M20"/>
</dbReference>
<feature type="binding site" evidence="7">
    <location>
        <position position="131"/>
    </location>
    <ligand>
        <name>Zn(2+)</name>
        <dbReference type="ChEBI" id="CHEBI:29105"/>
        <label>2</label>
    </ligand>
</feature>
<protein>
    <submittedName>
        <fullName evidence="10">N-carbamoyl-L-amino acid amidohydrolase</fullName>
    </submittedName>
</protein>
<dbReference type="Gene3D" id="3.40.630.10">
    <property type="entry name" value="Zn peptidases"/>
    <property type="match status" value="1"/>
</dbReference>
<evidence type="ECO:0000256" key="7">
    <source>
        <dbReference type="PIRSR" id="PIRSR001235-1"/>
    </source>
</evidence>
<keyword evidence="4 7" id="KW-0479">Metal-binding</keyword>
<evidence type="ECO:0000256" key="5">
    <source>
        <dbReference type="ARBA" id="ARBA00022801"/>
    </source>
</evidence>
<feature type="binding site" evidence="7">
    <location>
        <position position="86"/>
    </location>
    <ligand>
        <name>Zn(2+)</name>
        <dbReference type="ChEBI" id="CHEBI:29105"/>
        <label>1</label>
    </ligand>
</feature>
<comment type="subunit">
    <text evidence="3">Homodimer.</text>
</comment>
<feature type="binding site" evidence="8">
    <location>
        <position position="220"/>
    </location>
    <ligand>
        <name>allantoate</name>
        <dbReference type="ChEBI" id="CHEBI:17536"/>
    </ligand>
</feature>
<dbReference type="SUPFAM" id="SSF55031">
    <property type="entry name" value="Bacterial exopeptidase dimerisation domain"/>
    <property type="match status" value="1"/>
</dbReference>
<dbReference type="EMBL" id="AAOE01000006">
    <property type="protein sequence ID" value="EAR10075.1"/>
    <property type="molecule type" value="Genomic_DNA"/>
</dbReference>
<feature type="binding site" evidence="7">
    <location>
        <position position="97"/>
    </location>
    <ligand>
        <name>Zn(2+)</name>
        <dbReference type="ChEBI" id="CHEBI:29105"/>
        <label>1</label>
    </ligand>
</feature>
<keyword evidence="6" id="KW-0464">Manganese</keyword>
<feature type="domain" description="Peptidase M20 dimerisation" evidence="9">
    <location>
        <begin position="214"/>
        <end position="316"/>
    </location>
</feature>
<dbReference type="PIRSF" id="PIRSF001235">
    <property type="entry name" value="Amidase_carbamoylase"/>
    <property type="match status" value="1"/>
</dbReference>
<evidence type="ECO:0000313" key="10">
    <source>
        <dbReference type="EMBL" id="EAR10075.1"/>
    </source>
</evidence>
<evidence type="ECO:0000313" key="11">
    <source>
        <dbReference type="Proteomes" id="UP000005953"/>
    </source>
</evidence>
<dbReference type="SUPFAM" id="SSF53187">
    <property type="entry name" value="Zn-dependent exopeptidases"/>
    <property type="match status" value="1"/>
</dbReference>
<dbReference type="NCBIfam" id="TIGR01879">
    <property type="entry name" value="hydantase"/>
    <property type="match status" value="1"/>
</dbReference>
<accession>A4BCZ3</accession>
<feature type="binding site" evidence="7">
    <location>
        <position position="387"/>
    </location>
    <ligand>
        <name>Zn(2+)</name>
        <dbReference type="ChEBI" id="CHEBI:29105"/>
        <label>2</label>
    </ligand>
</feature>
<dbReference type="PANTHER" id="PTHR32494:SF19">
    <property type="entry name" value="ALLANTOATE DEIMINASE-RELATED"/>
    <property type="match status" value="1"/>
</dbReference>
<evidence type="ECO:0000256" key="3">
    <source>
        <dbReference type="ARBA" id="ARBA00011738"/>
    </source>
</evidence>
<keyword evidence="7" id="KW-0862">Zinc</keyword>
<evidence type="ECO:0000256" key="1">
    <source>
        <dbReference type="ARBA" id="ARBA00001936"/>
    </source>
</evidence>
<evidence type="ECO:0000259" key="9">
    <source>
        <dbReference type="Pfam" id="PF07687"/>
    </source>
</evidence>
<dbReference type="InterPro" id="IPR011650">
    <property type="entry name" value="Peptidase_M20_dimer"/>
</dbReference>
<dbReference type="STRING" id="314283.MED297_08301"/>
<feature type="binding site" evidence="8">
    <location>
        <position position="293"/>
    </location>
    <ligand>
        <name>allantoate</name>
        <dbReference type="ChEBI" id="CHEBI:17536"/>
    </ligand>
</feature>
<reference evidence="10 11" key="1">
    <citation type="submission" date="2006-02" db="EMBL/GenBank/DDBJ databases">
        <authorList>
            <person name="Pinhassi J."/>
            <person name="Pedros-Alio C."/>
            <person name="Ferriera S."/>
            <person name="Johnson J."/>
            <person name="Kravitz S."/>
            <person name="Halpern A."/>
            <person name="Remington K."/>
            <person name="Beeson K."/>
            <person name="Tran B."/>
            <person name="Rogers Y.-H."/>
            <person name="Friedman R."/>
            <person name="Venter J.C."/>
        </authorList>
    </citation>
    <scope>NUCLEOTIDE SEQUENCE [LARGE SCALE GENOMIC DNA]</scope>
    <source>
        <strain evidence="10 11">MED297</strain>
    </source>
</reference>
<comment type="cofactor">
    <cofactor evidence="7">
        <name>Zn(2+)</name>
        <dbReference type="ChEBI" id="CHEBI:29105"/>
    </cofactor>
    <text evidence="7">Binds 2 Zn(2+) ions per subunit.</text>
</comment>
<feature type="binding site" evidence="8">
    <location>
        <position position="280"/>
    </location>
    <ligand>
        <name>allantoate</name>
        <dbReference type="ChEBI" id="CHEBI:17536"/>
    </ligand>
</feature>
<name>A4BCZ3_9GAMM</name>
<dbReference type="InterPro" id="IPR036264">
    <property type="entry name" value="Bact_exopeptidase_dim_dom"/>
</dbReference>
<dbReference type="CDD" id="cd03884">
    <property type="entry name" value="M20_bAS"/>
    <property type="match status" value="1"/>
</dbReference>
<feature type="binding site" evidence="7">
    <location>
        <position position="97"/>
    </location>
    <ligand>
        <name>Zn(2+)</name>
        <dbReference type="ChEBI" id="CHEBI:29105"/>
        <label>2</label>
    </ligand>
</feature>
<evidence type="ECO:0000256" key="2">
    <source>
        <dbReference type="ARBA" id="ARBA00006153"/>
    </source>
</evidence>
<dbReference type="GO" id="GO:0046872">
    <property type="term" value="F:metal ion binding"/>
    <property type="evidence" value="ECO:0007669"/>
    <property type="project" value="UniProtKB-KW"/>
</dbReference>
<sequence>MRMRDVKHRAIAETILDRCDTLAAISELPDGILRQYLTDEHRRANQQMADWFASAGLQTWQDAVGNQWGRLPAADEDAPRLIIGSHLDTVPYAGAYDGILGVLLGLSLLEYFREQPALPFHLDVVGFADEEGSRFGTTLIGSQALADQFQPAWLDIPDRNGVRMGEAMQQFGLDPALVREARLDPESVLAYWEAHIEQGPVLEAQGLSLGIVTGIAGAKRARVQVRGQAGHAGTTPMRLRRDALAGAADLIGVIERIGQQGVSGDVATVGDVAVRPGAANVISGQCDLQLDVRSLDDARRDAMIEKIEQQAETLARSRRLSIEFDWYHHAPAVLCDDTVRERLTRAVELTGTIAFPLPSGAGHDAMAVASVAPVGMLFMRSPGGISHHPDESVIDEDVARAFEVLIEAVHQQAQRS</sequence>
<comment type="caution">
    <text evidence="10">The sequence shown here is derived from an EMBL/GenBank/DDBJ whole genome shotgun (WGS) entry which is preliminary data.</text>
</comment>
<organism evidence="10 11">
    <name type="scientific">Reinekea blandensis MED297</name>
    <dbReference type="NCBI Taxonomy" id="314283"/>
    <lineage>
        <taxon>Bacteria</taxon>
        <taxon>Pseudomonadati</taxon>
        <taxon>Pseudomonadota</taxon>
        <taxon>Gammaproteobacteria</taxon>
        <taxon>Oceanospirillales</taxon>
        <taxon>Saccharospirillaceae</taxon>
        <taxon>Reinekea</taxon>
    </lineage>
</organism>
<proteinExistence type="inferred from homology"/>
<dbReference type="AlphaFoldDB" id="A4BCZ3"/>
<comment type="similarity">
    <text evidence="2">Belongs to the peptidase M20 family.</text>
</comment>